<evidence type="ECO:0000259" key="4">
    <source>
        <dbReference type="Pfam" id="PF08241"/>
    </source>
</evidence>
<organism evidence="5 6">
    <name type="scientific">Sclerotinia sclerotiorum (strain ATCC 18683 / 1980 / Ss-1)</name>
    <name type="common">White mold</name>
    <name type="synonym">Whetzelinia sclerotiorum</name>
    <dbReference type="NCBI Taxonomy" id="665079"/>
    <lineage>
        <taxon>Eukaryota</taxon>
        <taxon>Fungi</taxon>
        <taxon>Dikarya</taxon>
        <taxon>Ascomycota</taxon>
        <taxon>Pezizomycotina</taxon>
        <taxon>Leotiomycetes</taxon>
        <taxon>Helotiales</taxon>
        <taxon>Sclerotiniaceae</taxon>
        <taxon>Sclerotinia</taxon>
    </lineage>
</organism>
<dbReference type="Gene3D" id="3.40.50.150">
    <property type="entry name" value="Vaccinia Virus protein VP39"/>
    <property type="match status" value="1"/>
</dbReference>
<evidence type="ECO:0000313" key="5">
    <source>
        <dbReference type="EMBL" id="APA12661.1"/>
    </source>
</evidence>
<reference evidence="6" key="1">
    <citation type="journal article" date="2017" name="Genome Biol. Evol.">
        <title>The complete genome sequence of the phytopathogenic fungus Sclerotinia sclerotiorum reveals insights into the genome architecture of broad host range pathogens.</title>
        <authorList>
            <person name="Derbyshire M."/>
            <person name="Denton-Giles M."/>
            <person name="Hegedus D."/>
            <person name="Seifbarghy S."/>
            <person name="Rollins J."/>
            <person name="van Kan J."/>
            <person name="Seidl M.F."/>
            <person name="Faino L."/>
            <person name="Mbengue M."/>
            <person name="Navaud O."/>
            <person name="Raffaele S."/>
            <person name="Hammond-Kosack K."/>
            <person name="Heard S."/>
            <person name="Oliver R."/>
        </authorList>
    </citation>
    <scope>NUCLEOTIDE SEQUENCE [LARGE SCALE GENOMIC DNA]</scope>
    <source>
        <strain evidence="6">ATCC 18683 / 1980 / Ss-1</strain>
    </source>
</reference>
<keyword evidence="1" id="KW-0808">Transferase</keyword>
<keyword evidence="3" id="KW-1133">Transmembrane helix</keyword>
<dbReference type="OrthoDB" id="540004at2759"/>
<dbReference type="KEGG" id="ssl:SS1G_03686"/>
<dbReference type="InterPro" id="IPR029063">
    <property type="entry name" value="SAM-dependent_MTases_sf"/>
</dbReference>
<dbReference type="RefSeq" id="XP_001595597.1">
    <property type="nucleotide sequence ID" value="XM_001595547.1"/>
</dbReference>
<proteinExistence type="inferred from homology"/>
<keyword evidence="3" id="KW-0472">Membrane</keyword>
<dbReference type="AlphaFoldDB" id="A0A1D9QCM4"/>
<evidence type="ECO:0000256" key="3">
    <source>
        <dbReference type="SAM" id="Phobius"/>
    </source>
</evidence>
<name>A0A1D9QCM4_SCLS1</name>
<feature type="transmembrane region" description="Helical" evidence="3">
    <location>
        <begin position="246"/>
        <end position="267"/>
    </location>
</feature>
<dbReference type="SUPFAM" id="SSF53335">
    <property type="entry name" value="S-adenosyl-L-methionine-dependent methyltransferases"/>
    <property type="match status" value="1"/>
</dbReference>
<evidence type="ECO:0000256" key="2">
    <source>
        <dbReference type="ARBA" id="ARBA00038188"/>
    </source>
</evidence>
<evidence type="ECO:0000313" key="6">
    <source>
        <dbReference type="Proteomes" id="UP000177798"/>
    </source>
</evidence>
<dbReference type="PANTHER" id="PTHR44068">
    <property type="entry name" value="ZGC:194242"/>
    <property type="match status" value="1"/>
</dbReference>
<accession>A0A1D9QCM4</accession>
<dbReference type="GO" id="GO:0008757">
    <property type="term" value="F:S-adenosylmethionine-dependent methyltransferase activity"/>
    <property type="evidence" value="ECO:0007669"/>
    <property type="project" value="InterPro"/>
</dbReference>
<dbReference type="Pfam" id="PF08241">
    <property type="entry name" value="Methyltransf_11"/>
    <property type="match status" value="1"/>
</dbReference>
<sequence>MTSNSSNEHDKTPLLENKPLQNYYASLESRIGYRLVLGGTRHFGFYPAGTTWPFPIRKALHAMEDHLIANLGLGSGSKVLDAGCGVGHVAMHLAKTAGFNIHAIDVVDHHLMKARRNVKADGLEGQITISKEDYHHLDAFKDGEFDGVYTMETFVHAVEPEVAAKEFLRILRPGGKLAMYEYDHVDFTTQTKDIGASFTSINTHAAMPAHERFNQGVLEKILEEVGFEDVVVKDLSDNVLPMLRMFYLLAFIPYFVISFLGLQSYFINTVAGYKGYVYRNTSRYIAVSARKPLDGSKQMEMTVNM</sequence>
<dbReference type="CDD" id="cd02440">
    <property type="entry name" value="AdoMet_MTases"/>
    <property type="match status" value="1"/>
</dbReference>
<dbReference type="OMA" id="FEYDHEL"/>
<comment type="similarity">
    <text evidence="2">Belongs to the class I-like SAM-binding methyltransferase superfamily. Erg6/SMT family.</text>
</comment>
<dbReference type="VEuPathDB" id="FungiDB:sscle_09g074310"/>
<evidence type="ECO:0000256" key="1">
    <source>
        <dbReference type="ARBA" id="ARBA00022679"/>
    </source>
</evidence>
<protein>
    <recommendedName>
        <fullName evidence="4">Methyltransferase type 11 domain-containing protein</fullName>
    </recommendedName>
</protein>
<dbReference type="InterPro" id="IPR013216">
    <property type="entry name" value="Methyltransf_11"/>
</dbReference>
<gene>
    <name evidence="5" type="ORF">sscle_09g074310</name>
</gene>
<dbReference type="InterPro" id="IPR050447">
    <property type="entry name" value="Erg6_SMT_methyltransf"/>
</dbReference>
<feature type="domain" description="Methyltransferase type 11" evidence="4">
    <location>
        <begin position="80"/>
        <end position="178"/>
    </location>
</feature>
<dbReference type="EMBL" id="CP017822">
    <property type="protein sequence ID" value="APA12661.1"/>
    <property type="molecule type" value="Genomic_DNA"/>
</dbReference>
<dbReference type="PANTHER" id="PTHR44068:SF1">
    <property type="entry name" value="HYPOTHETICAL LOC100005854"/>
    <property type="match status" value="1"/>
</dbReference>
<keyword evidence="3" id="KW-0812">Transmembrane</keyword>
<dbReference type="Proteomes" id="UP000177798">
    <property type="component" value="Chromosome 9"/>
</dbReference>